<dbReference type="InterPro" id="IPR036424">
    <property type="entry name" value="UPP_synth-like_sf"/>
</dbReference>
<dbReference type="InterPro" id="IPR018520">
    <property type="entry name" value="UPP_synth-like_CS"/>
</dbReference>
<dbReference type="HAMAP" id="MF_01139">
    <property type="entry name" value="ISPT"/>
    <property type="match status" value="1"/>
</dbReference>
<keyword evidence="11" id="KW-1185">Reference proteome</keyword>
<dbReference type="InterPro" id="IPR000873">
    <property type="entry name" value="AMP-dep_synth/lig_dom"/>
</dbReference>
<dbReference type="InterPro" id="IPR020845">
    <property type="entry name" value="AMP-binding_CS"/>
</dbReference>
<dbReference type="EMBL" id="JAGKQM010000017">
    <property type="protein sequence ID" value="KAH0867314.1"/>
    <property type="molecule type" value="Genomic_DNA"/>
</dbReference>
<dbReference type="Gene3D" id="3.30.300.30">
    <property type="match status" value="1"/>
</dbReference>
<name>A0ABQ7YHU0_BRANA</name>
<comment type="similarity">
    <text evidence="5">Belongs to the ATP-dependent AMP-binding enzyme family.</text>
</comment>
<comment type="similarity">
    <text evidence="4">Belongs to the UPP synthase family.</text>
</comment>
<dbReference type="Pfam" id="PF01255">
    <property type="entry name" value="Prenyltransf"/>
    <property type="match status" value="1"/>
</dbReference>
<dbReference type="PROSITE" id="PS00455">
    <property type="entry name" value="AMP_BINDING"/>
    <property type="match status" value="1"/>
</dbReference>
<dbReference type="Gene3D" id="3.40.50.12780">
    <property type="entry name" value="N-terminal domain of ligase-like"/>
    <property type="match status" value="1"/>
</dbReference>
<gene>
    <name evidence="10" type="ORF">HID58_074336</name>
</gene>
<dbReference type="Pfam" id="PF00501">
    <property type="entry name" value="AMP-binding"/>
    <property type="match status" value="1"/>
</dbReference>
<dbReference type="InterPro" id="IPR025110">
    <property type="entry name" value="AMP-bd_C"/>
</dbReference>
<feature type="domain" description="AMP-binding enzyme C-terminal" evidence="9">
    <location>
        <begin position="775"/>
        <end position="850"/>
    </location>
</feature>
<dbReference type="CDD" id="cd12118">
    <property type="entry name" value="ttLC_FACS_AEE21_like"/>
    <property type="match status" value="1"/>
</dbReference>
<evidence type="ECO:0000256" key="5">
    <source>
        <dbReference type="ARBA" id="ARBA00006432"/>
    </source>
</evidence>
<evidence type="ECO:0000256" key="6">
    <source>
        <dbReference type="ARBA" id="ARBA00022598"/>
    </source>
</evidence>
<dbReference type="InterPro" id="IPR045851">
    <property type="entry name" value="AMP-bd_C_sf"/>
</dbReference>
<feature type="domain" description="AMP-dependent synthetase/ligase" evidence="8">
    <location>
        <begin position="335"/>
        <end position="725"/>
    </location>
</feature>
<dbReference type="Pfam" id="PF13193">
    <property type="entry name" value="AMP-binding_C"/>
    <property type="match status" value="1"/>
</dbReference>
<evidence type="ECO:0000313" key="10">
    <source>
        <dbReference type="EMBL" id="KAH0867314.1"/>
    </source>
</evidence>
<evidence type="ECO:0000313" key="11">
    <source>
        <dbReference type="Proteomes" id="UP000824890"/>
    </source>
</evidence>
<keyword evidence="7" id="KW-0808">Transferase</keyword>
<comment type="pathway">
    <text evidence="3">Protein modification; protein glycosylation.</text>
</comment>
<evidence type="ECO:0000259" key="9">
    <source>
        <dbReference type="Pfam" id="PF13193"/>
    </source>
</evidence>
<evidence type="ECO:0000256" key="1">
    <source>
        <dbReference type="ARBA" id="ARBA00001946"/>
    </source>
</evidence>
<dbReference type="SUPFAM" id="SSF64005">
    <property type="entry name" value="Undecaprenyl diphosphate synthase"/>
    <property type="match status" value="1"/>
</dbReference>
<evidence type="ECO:0000256" key="7">
    <source>
        <dbReference type="ARBA" id="ARBA00022679"/>
    </source>
</evidence>
<dbReference type="InterPro" id="IPR001441">
    <property type="entry name" value="UPP_synth-like"/>
</dbReference>
<comment type="cofactor">
    <cofactor evidence="1">
        <name>Mg(2+)</name>
        <dbReference type="ChEBI" id="CHEBI:18420"/>
    </cofactor>
</comment>
<evidence type="ECO:0000256" key="3">
    <source>
        <dbReference type="ARBA" id="ARBA00004922"/>
    </source>
</evidence>
<evidence type="ECO:0000259" key="8">
    <source>
        <dbReference type="Pfam" id="PF00501"/>
    </source>
</evidence>
<dbReference type="SUPFAM" id="SSF56801">
    <property type="entry name" value="Acetyl-CoA synthetase-like"/>
    <property type="match status" value="1"/>
</dbReference>
<dbReference type="PROSITE" id="PS01066">
    <property type="entry name" value="UPP_SYNTHASE"/>
    <property type="match status" value="1"/>
</dbReference>
<dbReference type="Gene3D" id="3.40.1180.10">
    <property type="entry name" value="Decaprenyl diphosphate synthase-like"/>
    <property type="match status" value="1"/>
</dbReference>
<dbReference type="NCBIfam" id="NF006020">
    <property type="entry name" value="PRK08162.1"/>
    <property type="match status" value="1"/>
</dbReference>
<evidence type="ECO:0000256" key="2">
    <source>
        <dbReference type="ARBA" id="ARBA00002674"/>
    </source>
</evidence>
<reference evidence="10 11" key="1">
    <citation type="submission" date="2021-05" db="EMBL/GenBank/DDBJ databases">
        <title>Genome Assembly of Synthetic Allotetraploid Brassica napus Reveals Homoeologous Exchanges between Subgenomes.</title>
        <authorList>
            <person name="Davis J.T."/>
        </authorList>
    </citation>
    <scope>NUCLEOTIDE SEQUENCE [LARGE SCALE GENOMIC DNA]</scope>
    <source>
        <strain evidence="11">cv. Da-Ae</strain>
        <tissue evidence="10">Seedling</tissue>
    </source>
</reference>
<protein>
    <submittedName>
        <fullName evidence="10">Uncharacterized protein</fullName>
    </submittedName>
</protein>
<dbReference type="PANTHER" id="PTHR43859">
    <property type="entry name" value="ACYL-ACTIVATING ENZYME"/>
    <property type="match status" value="1"/>
</dbReference>
<evidence type="ECO:0000256" key="4">
    <source>
        <dbReference type="ARBA" id="ARBA00005432"/>
    </source>
</evidence>
<comment type="function">
    <text evidence="2">Catalyzes cis-prenyl chain elongation to produce the polyprenyl backbone of dolichol, a glycosyl carrier-lipid required for the biosynthesis of several classes of glycoprotein.</text>
</comment>
<sequence length="866" mass="97248">MVDQIRHMCVGINQILEQIHGFSRRCLFRVISMGPLPIHLAFIMDGNRRYAKKQDLEDGSGHKAGFSALMSMLQYCYELGIKYVTVYAFSIDNFRRKPEEVRSLMDLMLEKIKSLLDKESIVHEYGIRVYFIGNLALLSDQVRAAAEEVMQATAENSRVGLLVCVAYNSTDEIVQAVKKSCVTKLDRDMETIQLVDIEENMQMSVAPDPDILIRSSGETRLSNFLLWQTGSSQLFSPDALWPEIGLRHLVWAILNFQKSHSYFEKKKKKQIILLSKRAIRTLTPRFQRLWSTHSSFSTSGSGGFSDDPKPESWKTMEGLLRSPANFSPLSPITFLERSAKAYRDRTSVVFGSVEHTWLKTYHRCLRLASALTHLGISPGDVVAVLAPNVPAMHELHFAVPMADLILCPLNTRLDTSTLSVLLQHSEAKILFVDHHLLEVAHGALAKSDRTRKTPKLVLISQSNDDDDEDRSSSFDSNYSFDYHYEDLVKSGDSEFEVIKPRNEWDPISINYTSGTTSRPKGVVWSHRGAYLNSLATVFLHQMSVSPVYLWTVPMFHCNGWCLIWGVAAQGGTNICLRKVSPKLIFKSIATHKVTHMGGAPTVLNMIVSSPAGERKPLPHRVEIMTGGSPPMPKILAKMEELGFNVSHLYGLTETYGPGTHCVWKPEWDSLSLEERAKLKSRQGVQHLGLEGLEVKDPVTMETVPSDGVTMGEVMFRGNTVMSGYFKDLEATRKAFEGGWFHSGDLAVKHPDGYIEVKDRLKDVIISGGENISTVEVERVLCSHKAVFEAAIVARPDNHWGQTPCGFVKLKEGFDCVKPEEIIEFCRDHLPHYMAPKTIVFGDLPKTSTGKVQKYLLRKRADEMGSL</sequence>
<keyword evidence="6" id="KW-0436">Ligase</keyword>
<organism evidence="10 11">
    <name type="scientific">Brassica napus</name>
    <name type="common">Rape</name>
    <dbReference type="NCBI Taxonomy" id="3708"/>
    <lineage>
        <taxon>Eukaryota</taxon>
        <taxon>Viridiplantae</taxon>
        <taxon>Streptophyta</taxon>
        <taxon>Embryophyta</taxon>
        <taxon>Tracheophyta</taxon>
        <taxon>Spermatophyta</taxon>
        <taxon>Magnoliopsida</taxon>
        <taxon>eudicotyledons</taxon>
        <taxon>Gunneridae</taxon>
        <taxon>Pentapetalae</taxon>
        <taxon>rosids</taxon>
        <taxon>malvids</taxon>
        <taxon>Brassicales</taxon>
        <taxon>Brassicaceae</taxon>
        <taxon>Brassiceae</taxon>
        <taxon>Brassica</taxon>
    </lineage>
</organism>
<dbReference type="InterPro" id="IPR042099">
    <property type="entry name" value="ANL_N_sf"/>
</dbReference>
<comment type="caution">
    <text evidence="10">The sequence shown here is derived from an EMBL/GenBank/DDBJ whole genome shotgun (WGS) entry which is preliminary data.</text>
</comment>
<dbReference type="Proteomes" id="UP000824890">
    <property type="component" value="Unassembled WGS sequence"/>
</dbReference>
<dbReference type="PANTHER" id="PTHR43859:SF5">
    <property type="entry name" value="ISOVALERATE--COA LIGASE AAE2"/>
    <property type="match status" value="1"/>
</dbReference>
<dbReference type="NCBIfam" id="TIGR00055">
    <property type="entry name" value="uppS"/>
    <property type="match status" value="1"/>
</dbReference>
<proteinExistence type="inferred from homology"/>
<accession>A0ABQ7YHU0</accession>
<dbReference type="CDD" id="cd00475">
    <property type="entry name" value="Cis_IPPS"/>
    <property type="match status" value="1"/>
</dbReference>